<feature type="domain" description="HRDC" evidence="17">
    <location>
        <begin position="529"/>
        <end position="609"/>
    </location>
</feature>
<comment type="catalytic activity">
    <reaction evidence="15">
        <text>Couples ATP hydrolysis with the unwinding of duplex DNA by translocating in the 3'-5' direction.</text>
        <dbReference type="EC" id="5.6.2.4"/>
    </reaction>
</comment>
<keyword evidence="9" id="KW-0862">Zinc</keyword>
<dbReference type="CDD" id="cd18794">
    <property type="entry name" value="SF2_C_RecQ"/>
    <property type="match status" value="1"/>
</dbReference>
<evidence type="ECO:0000256" key="2">
    <source>
        <dbReference type="ARBA" id="ARBA00001947"/>
    </source>
</evidence>
<dbReference type="SUPFAM" id="SSF52540">
    <property type="entry name" value="P-loop containing nucleoside triphosphate hydrolases"/>
    <property type="match status" value="1"/>
</dbReference>
<dbReference type="SMART" id="SM00487">
    <property type="entry name" value="DEXDc"/>
    <property type="match status" value="1"/>
</dbReference>
<evidence type="ECO:0000256" key="10">
    <source>
        <dbReference type="ARBA" id="ARBA00022840"/>
    </source>
</evidence>
<dbReference type="GO" id="GO:0005524">
    <property type="term" value="F:ATP binding"/>
    <property type="evidence" value="ECO:0007669"/>
    <property type="project" value="UniProtKB-KW"/>
</dbReference>
<dbReference type="InterPro" id="IPR018982">
    <property type="entry name" value="RQC_domain"/>
</dbReference>
<dbReference type="PANTHER" id="PTHR13710:SF105">
    <property type="entry name" value="ATP-DEPENDENT DNA HELICASE Q1"/>
    <property type="match status" value="1"/>
</dbReference>
<keyword evidence="14" id="KW-0413">Isomerase</keyword>
<keyword evidence="7" id="KW-0378">Hydrolase</keyword>
<protein>
    <recommendedName>
        <fullName evidence="16">DNA helicase RecQ</fullName>
        <ecNumber evidence="16">5.6.2.4</ecNumber>
    </recommendedName>
</protein>
<evidence type="ECO:0000313" key="21">
    <source>
        <dbReference type="Proteomes" id="UP000248703"/>
    </source>
</evidence>
<dbReference type="GO" id="GO:0006310">
    <property type="term" value="P:DNA recombination"/>
    <property type="evidence" value="ECO:0007669"/>
    <property type="project" value="UniProtKB-UniRule"/>
</dbReference>
<dbReference type="AlphaFoldDB" id="A0A327RIV4"/>
<reference evidence="20 21" key="1">
    <citation type="submission" date="2018-06" db="EMBL/GenBank/DDBJ databases">
        <title>Genomic Encyclopedia of Archaeal and Bacterial Type Strains, Phase II (KMG-II): from individual species to whole genera.</title>
        <authorList>
            <person name="Goeker M."/>
        </authorList>
    </citation>
    <scope>NUCLEOTIDE SEQUENCE [LARGE SCALE GENOMIC DNA]</scope>
    <source>
        <strain evidence="20 21">DSM 24464</strain>
    </source>
</reference>
<feature type="domain" description="Helicase ATP-binding" evidence="18">
    <location>
        <begin position="22"/>
        <end position="194"/>
    </location>
</feature>
<evidence type="ECO:0000256" key="5">
    <source>
        <dbReference type="ARBA" id="ARBA00022741"/>
    </source>
</evidence>
<dbReference type="InterPro" id="IPR032284">
    <property type="entry name" value="RecQ_Zn-bd"/>
</dbReference>
<dbReference type="InterPro" id="IPR010997">
    <property type="entry name" value="HRDC-like_sf"/>
</dbReference>
<evidence type="ECO:0000256" key="16">
    <source>
        <dbReference type="NCBIfam" id="TIGR01389"/>
    </source>
</evidence>
<keyword evidence="4" id="KW-0479">Metal-binding</keyword>
<dbReference type="PANTHER" id="PTHR13710">
    <property type="entry name" value="DNA HELICASE RECQ FAMILY MEMBER"/>
    <property type="match status" value="1"/>
</dbReference>
<evidence type="ECO:0000256" key="8">
    <source>
        <dbReference type="ARBA" id="ARBA00022806"/>
    </source>
</evidence>
<organism evidence="20 21">
    <name type="scientific">Olleya aquimaris</name>
    <dbReference type="NCBI Taxonomy" id="639310"/>
    <lineage>
        <taxon>Bacteria</taxon>
        <taxon>Pseudomonadati</taxon>
        <taxon>Bacteroidota</taxon>
        <taxon>Flavobacteriia</taxon>
        <taxon>Flavobacteriales</taxon>
        <taxon>Flavobacteriaceae</taxon>
    </lineage>
</organism>
<dbReference type="GO" id="GO:0009432">
    <property type="term" value="P:SOS response"/>
    <property type="evidence" value="ECO:0007669"/>
    <property type="project" value="UniProtKB-UniRule"/>
</dbReference>
<dbReference type="PROSITE" id="PS51192">
    <property type="entry name" value="HELICASE_ATP_BIND_1"/>
    <property type="match status" value="1"/>
</dbReference>
<dbReference type="FunFam" id="3.40.50.300:FF:000156">
    <property type="entry name" value="ATP-dependent DNA helicase recQ"/>
    <property type="match status" value="1"/>
</dbReference>
<evidence type="ECO:0000259" key="19">
    <source>
        <dbReference type="PROSITE" id="PS51194"/>
    </source>
</evidence>
<evidence type="ECO:0000256" key="4">
    <source>
        <dbReference type="ARBA" id="ARBA00022723"/>
    </source>
</evidence>
<dbReference type="EMBL" id="QLLO01000002">
    <property type="protein sequence ID" value="RAJ17016.1"/>
    <property type="molecule type" value="Genomic_DNA"/>
</dbReference>
<evidence type="ECO:0000313" key="20">
    <source>
        <dbReference type="EMBL" id="RAJ17016.1"/>
    </source>
</evidence>
<dbReference type="NCBIfam" id="TIGR00614">
    <property type="entry name" value="recQ_fam"/>
    <property type="match status" value="1"/>
</dbReference>
<comment type="caution">
    <text evidence="20">The sequence shown here is derived from an EMBL/GenBank/DDBJ whole genome shotgun (WGS) entry which is preliminary data.</text>
</comment>
<dbReference type="InterPro" id="IPR011545">
    <property type="entry name" value="DEAD/DEAH_box_helicase_dom"/>
</dbReference>
<name>A0A327RIV4_9FLAO</name>
<dbReference type="InterPro" id="IPR048671">
    <property type="entry name" value="RecQ-1-like_HTH"/>
</dbReference>
<dbReference type="InterPro" id="IPR001650">
    <property type="entry name" value="Helicase_C-like"/>
</dbReference>
<dbReference type="GO" id="GO:0005737">
    <property type="term" value="C:cytoplasm"/>
    <property type="evidence" value="ECO:0007669"/>
    <property type="project" value="TreeGrafter"/>
</dbReference>
<keyword evidence="13" id="KW-0234">DNA repair</keyword>
<feature type="domain" description="Helicase C-terminal" evidence="19">
    <location>
        <begin position="215"/>
        <end position="372"/>
    </location>
</feature>
<keyword evidence="8 20" id="KW-0347">Helicase</keyword>
<dbReference type="SMART" id="SM00490">
    <property type="entry name" value="HELICc"/>
    <property type="match status" value="1"/>
</dbReference>
<evidence type="ECO:0000256" key="3">
    <source>
        <dbReference type="ARBA" id="ARBA00005446"/>
    </source>
</evidence>
<dbReference type="NCBIfam" id="TIGR01389">
    <property type="entry name" value="recQ"/>
    <property type="match status" value="1"/>
</dbReference>
<evidence type="ECO:0000256" key="11">
    <source>
        <dbReference type="ARBA" id="ARBA00023125"/>
    </source>
</evidence>
<dbReference type="InterPro" id="IPR027417">
    <property type="entry name" value="P-loop_NTPase"/>
</dbReference>
<keyword evidence="6" id="KW-0227">DNA damage</keyword>
<dbReference type="FunFam" id="3.40.50.300:FF:001051">
    <property type="entry name" value="ATP-dependent DNA helicase RecQ"/>
    <property type="match status" value="1"/>
</dbReference>
<dbReference type="GO" id="GO:0006260">
    <property type="term" value="P:DNA replication"/>
    <property type="evidence" value="ECO:0007669"/>
    <property type="project" value="InterPro"/>
</dbReference>
<dbReference type="GO" id="GO:0043590">
    <property type="term" value="C:bacterial nucleoid"/>
    <property type="evidence" value="ECO:0007669"/>
    <property type="project" value="TreeGrafter"/>
</dbReference>
<dbReference type="SMART" id="SM00956">
    <property type="entry name" value="RQC"/>
    <property type="match status" value="1"/>
</dbReference>
<keyword evidence="5" id="KW-0547">Nucleotide-binding</keyword>
<dbReference type="InterPro" id="IPR036390">
    <property type="entry name" value="WH_DNA-bd_sf"/>
</dbReference>
<keyword evidence="21" id="KW-1185">Reference proteome</keyword>
<dbReference type="SUPFAM" id="SSF47819">
    <property type="entry name" value="HRDC-like"/>
    <property type="match status" value="1"/>
</dbReference>
<dbReference type="Gene3D" id="3.40.50.300">
    <property type="entry name" value="P-loop containing nucleotide triphosphate hydrolases"/>
    <property type="match status" value="2"/>
</dbReference>
<dbReference type="GO" id="GO:0003677">
    <property type="term" value="F:DNA binding"/>
    <property type="evidence" value="ECO:0007669"/>
    <property type="project" value="UniProtKB-KW"/>
</dbReference>
<comment type="similarity">
    <text evidence="3">Belongs to the helicase family. RecQ subfamily.</text>
</comment>
<proteinExistence type="inferred from homology"/>
<dbReference type="GO" id="GO:0006281">
    <property type="term" value="P:DNA repair"/>
    <property type="evidence" value="ECO:0007669"/>
    <property type="project" value="UniProtKB-KW"/>
</dbReference>
<dbReference type="GO" id="GO:0016787">
    <property type="term" value="F:hydrolase activity"/>
    <property type="evidence" value="ECO:0007669"/>
    <property type="project" value="UniProtKB-KW"/>
</dbReference>
<evidence type="ECO:0000256" key="7">
    <source>
        <dbReference type="ARBA" id="ARBA00022801"/>
    </source>
</evidence>
<dbReference type="Pfam" id="PF00270">
    <property type="entry name" value="DEAD"/>
    <property type="match status" value="1"/>
</dbReference>
<evidence type="ECO:0000259" key="18">
    <source>
        <dbReference type="PROSITE" id="PS51192"/>
    </source>
</evidence>
<keyword evidence="10" id="KW-0067">ATP-binding</keyword>
<dbReference type="Proteomes" id="UP000248703">
    <property type="component" value="Unassembled WGS sequence"/>
</dbReference>
<evidence type="ECO:0000256" key="15">
    <source>
        <dbReference type="ARBA" id="ARBA00034617"/>
    </source>
</evidence>
<keyword evidence="12" id="KW-0233">DNA recombination</keyword>
<dbReference type="Pfam" id="PF21220">
    <property type="entry name" value="RecQ-1-like_HTH"/>
    <property type="match status" value="1"/>
</dbReference>
<dbReference type="Pfam" id="PF16124">
    <property type="entry name" value="RecQ_Zn_bind"/>
    <property type="match status" value="1"/>
</dbReference>
<dbReference type="Pfam" id="PF00271">
    <property type="entry name" value="Helicase_C"/>
    <property type="match status" value="1"/>
</dbReference>
<dbReference type="CDD" id="cd17920">
    <property type="entry name" value="DEXHc_RecQ"/>
    <property type="match status" value="1"/>
</dbReference>
<dbReference type="Pfam" id="PF09382">
    <property type="entry name" value="RQC"/>
    <property type="match status" value="1"/>
</dbReference>
<dbReference type="SMART" id="SM00341">
    <property type="entry name" value="HRDC"/>
    <property type="match status" value="1"/>
</dbReference>
<dbReference type="InterPro" id="IPR014001">
    <property type="entry name" value="Helicase_ATP-bd"/>
</dbReference>
<evidence type="ECO:0000256" key="12">
    <source>
        <dbReference type="ARBA" id="ARBA00023172"/>
    </source>
</evidence>
<evidence type="ECO:0000256" key="1">
    <source>
        <dbReference type="ARBA" id="ARBA00001946"/>
    </source>
</evidence>
<dbReference type="InterPro" id="IPR044876">
    <property type="entry name" value="HRDC_dom_sf"/>
</dbReference>
<dbReference type="GO" id="GO:0046872">
    <property type="term" value="F:metal ion binding"/>
    <property type="evidence" value="ECO:0007669"/>
    <property type="project" value="UniProtKB-KW"/>
</dbReference>
<dbReference type="GO" id="GO:0030894">
    <property type="term" value="C:replisome"/>
    <property type="evidence" value="ECO:0007669"/>
    <property type="project" value="TreeGrafter"/>
</dbReference>
<dbReference type="PROSITE" id="PS51194">
    <property type="entry name" value="HELICASE_CTER"/>
    <property type="match status" value="1"/>
</dbReference>
<dbReference type="Gene3D" id="1.10.150.80">
    <property type="entry name" value="HRDC domain"/>
    <property type="match status" value="1"/>
</dbReference>
<dbReference type="Pfam" id="PF00570">
    <property type="entry name" value="HRDC"/>
    <property type="match status" value="1"/>
</dbReference>
<evidence type="ECO:0000256" key="14">
    <source>
        <dbReference type="ARBA" id="ARBA00023235"/>
    </source>
</evidence>
<dbReference type="GO" id="GO:0043138">
    <property type="term" value="F:3'-5' DNA helicase activity"/>
    <property type="evidence" value="ECO:0007669"/>
    <property type="project" value="UniProtKB-EC"/>
</dbReference>
<evidence type="ECO:0000259" key="17">
    <source>
        <dbReference type="PROSITE" id="PS50967"/>
    </source>
</evidence>
<dbReference type="Gene3D" id="1.10.10.10">
    <property type="entry name" value="Winged helix-like DNA-binding domain superfamily/Winged helix DNA-binding domain"/>
    <property type="match status" value="1"/>
</dbReference>
<dbReference type="InterPro" id="IPR002121">
    <property type="entry name" value="HRDC_dom"/>
</dbReference>
<evidence type="ECO:0000256" key="9">
    <source>
        <dbReference type="ARBA" id="ARBA00022833"/>
    </source>
</evidence>
<dbReference type="GO" id="GO:0009378">
    <property type="term" value="F:four-way junction helicase activity"/>
    <property type="evidence" value="ECO:0007669"/>
    <property type="project" value="TreeGrafter"/>
</dbReference>
<evidence type="ECO:0000256" key="13">
    <source>
        <dbReference type="ARBA" id="ARBA00023204"/>
    </source>
</evidence>
<dbReference type="InterPro" id="IPR004589">
    <property type="entry name" value="DNA_helicase_ATP-dep_RecQ"/>
</dbReference>
<dbReference type="PROSITE" id="PS50967">
    <property type="entry name" value="HRDC"/>
    <property type="match status" value="1"/>
</dbReference>
<dbReference type="EC" id="5.6.2.4" evidence="16"/>
<comment type="cofactor">
    <cofactor evidence="1">
        <name>Mg(2+)</name>
        <dbReference type="ChEBI" id="CHEBI:18420"/>
    </cofactor>
</comment>
<accession>A0A327RIV4</accession>
<dbReference type="InterPro" id="IPR036388">
    <property type="entry name" value="WH-like_DNA-bd_sf"/>
</dbReference>
<dbReference type="InterPro" id="IPR006293">
    <property type="entry name" value="DNA_helicase_ATP-dep_RecQ_bac"/>
</dbReference>
<evidence type="ECO:0000256" key="6">
    <source>
        <dbReference type="ARBA" id="ARBA00022763"/>
    </source>
</evidence>
<dbReference type="SUPFAM" id="SSF46785">
    <property type="entry name" value="Winged helix' DNA-binding domain"/>
    <property type="match status" value="1"/>
</dbReference>
<dbReference type="Gene3D" id="1.10.10.1390">
    <property type="entry name" value="ATP-dependent DNA helicase RecQ"/>
    <property type="match status" value="1"/>
</dbReference>
<keyword evidence="11" id="KW-0238">DNA-binding</keyword>
<comment type="cofactor">
    <cofactor evidence="2">
        <name>Zn(2+)</name>
        <dbReference type="ChEBI" id="CHEBI:29105"/>
    </cofactor>
</comment>
<sequence length="726" mass="81744">MHSALKKYFGFDEFKGLQEQVIKSILEQKNTFVIMPTGGGKSLCYQLPALMQDGTAIVVSPLIALMKNQVDAIRGVSNENGVAHVLNSSLNKTEVKQVKADITNGITKLLYVAPESLTKEENVEFLRTVKISFMAVDEAHCISEWGHDFRPEYRNLRSIIKRIGDNIPIIGLTATATPKVQEDILKNLGMNDANTFKASFNRPNLYYEIRPKTKNVDSDIIRFVKQHEGKSGIIYCLSRKRVEELAQVLQVNGIKAVPYHAGLDAKKRSSHQDMFLMEDIDVVVATIAFGMGIDKPDVRFVIHHDIPKSIESYYQETGRAGRDGGEGHCLAYYAYKDIEKLEKFMSGKPVAEQEIGHALLQEVVAFAETSISRRKFILHYFGEEFDNETGEGGDMDDNMRHPKEKQEAKDDAKLVLEIVDATNEKYKAKELVNVIVGKSNALISSHKTDEQSFFGKGKEKEKSYWMALTRQILVAGFLKKDIETYGVIKLTPEGKNFIKTPESFMMTKDHDFGDDADSSIITAKKGGGAVVDEALMKMLKDLRKSNAKKIGVPPFVIFQDPSLEDMALKYPTTIEELSNVHGVGEGKAKKYGKDFVKLIAQYVEDNDITRPDDLVVKSTGSNSGLKLYIIQNVDRKLPLTDIASAKGMEMSAFIKEMEAIVYSGTKLNIDYWINDILDEDQQEELHDYFMESETDKIDIAIDEFDGDYDDEELRLYRIKFISEVAN</sequence>
<gene>
    <name evidence="20" type="ORF">LY08_00794</name>
</gene>